<dbReference type="PANTHER" id="PTHR30619:SF1">
    <property type="entry name" value="RECOMBINATION PROTEIN 2"/>
    <property type="match status" value="1"/>
</dbReference>
<dbReference type="InterPro" id="IPR036866">
    <property type="entry name" value="RibonucZ/Hydroxyglut_hydro"/>
</dbReference>
<evidence type="ECO:0000313" key="3">
    <source>
        <dbReference type="Proteomes" id="UP001629244"/>
    </source>
</evidence>
<proteinExistence type="predicted"/>
<protein>
    <submittedName>
        <fullName evidence="2">Metallohydrolase</fullName>
    </submittedName>
</protein>
<dbReference type="PANTHER" id="PTHR30619">
    <property type="entry name" value="DNA INTERNALIZATION/COMPETENCE PROTEIN COMEC/REC2"/>
    <property type="match status" value="1"/>
</dbReference>
<keyword evidence="1" id="KW-0732">Signal</keyword>
<dbReference type="InterPro" id="IPR052159">
    <property type="entry name" value="Competence_DNA_uptake"/>
</dbReference>
<sequence length="428" mass="46249">MRKALRIAMVLPAALLLSAAPSSLPPAPAPVPTTEARAGLPLPPWQAGMLDIHHINTGRGDASFLILPDGTTLLVDASGKTVEAPPFSLPTRPDASRPPGEWVVRYIAKLLPATGHGIDYAVISHFHGDHMGAILPDSPRARAGGYQLSGITEIAEHLPIGTLIDRGWPDYAYPEPLKGRTLVNYRRFLAWQQAHRGLRVERFVPGRKDQLKLRYAPGDYPQFEVRNLFANGVVWSGTGAGTRTLFPPVGTLSPQDLPIENKLSIAFRVSYGRFDYFTGGDLSALEDETLTPAQAWKTVETPVAQAAGAVDAMKANHHGSWDANSAAFLRLLRPRVIVIPSRADGHPSVNTFKRMTSPATWPGPRDIFVTNVSPATATTTYGVEKAASTQGHVVIRVAPGGASYRVFVLDDTDEAQRIKAVFGPYASQ</sequence>
<dbReference type="Proteomes" id="UP001629244">
    <property type="component" value="Unassembled WGS sequence"/>
</dbReference>
<accession>A0ABW8YQU5</accession>
<reference evidence="2 3" key="1">
    <citation type="submission" date="2024-06" db="EMBL/GenBank/DDBJ databases">
        <authorList>
            <person name="Kaempfer P."/>
            <person name="Viver T."/>
        </authorList>
    </citation>
    <scope>NUCLEOTIDE SEQUENCE [LARGE SCALE GENOMIC DNA]</scope>
    <source>
        <strain evidence="2 3">ST-64</strain>
    </source>
</reference>
<feature type="signal peptide" evidence="1">
    <location>
        <begin position="1"/>
        <end position="19"/>
    </location>
</feature>
<name>A0ABW8YQU5_9SPHN</name>
<evidence type="ECO:0000256" key="1">
    <source>
        <dbReference type="SAM" id="SignalP"/>
    </source>
</evidence>
<comment type="caution">
    <text evidence="2">The sequence shown here is derived from an EMBL/GenBank/DDBJ whole genome shotgun (WGS) entry which is preliminary data.</text>
</comment>
<dbReference type="RefSeq" id="WP_408078890.1">
    <property type="nucleotide sequence ID" value="NZ_JBELQC010000002.1"/>
</dbReference>
<evidence type="ECO:0000313" key="2">
    <source>
        <dbReference type="EMBL" id="MFL9841822.1"/>
    </source>
</evidence>
<feature type="chain" id="PRO_5046835232" evidence="1">
    <location>
        <begin position="20"/>
        <end position="428"/>
    </location>
</feature>
<organism evidence="2 3">
    <name type="scientific">Sphingomonas plantiphila</name>
    <dbReference type="NCBI Taxonomy" id="3163295"/>
    <lineage>
        <taxon>Bacteria</taxon>
        <taxon>Pseudomonadati</taxon>
        <taxon>Pseudomonadota</taxon>
        <taxon>Alphaproteobacteria</taxon>
        <taxon>Sphingomonadales</taxon>
        <taxon>Sphingomonadaceae</taxon>
        <taxon>Sphingomonas</taxon>
    </lineage>
</organism>
<dbReference type="SUPFAM" id="SSF56281">
    <property type="entry name" value="Metallo-hydrolase/oxidoreductase"/>
    <property type="match status" value="1"/>
</dbReference>
<dbReference type="EMBL" id="JBELQC010000002">
    <property type="protein sequence ID" value="MFL9841822.1"/>
    <property type="molecule type" value="Genomic_DNA"/>
</dbReference>
<keyword evidence="3" id="KW-1185">Reference proteome</keyword>
<gene>
    <name evidence="2" type="ORF">ABS767_12680</name>
</gene>
<dbReference type="Gene3D" id="3.60.15.10">
    <property type="entry name" value="Ribonuclease Z/Hydroxyacylglutathione hydrolase-like"/>
    <property type="match status" value="1"/>
</dbReference>